<dbReference type="Gene3D" id="3.90.190.10">
    <property type="entry name" value="Protein tyrosine phosphatase superfamily"/>
    <property type="match status" value="1"/>
</dbReference>
<keyword evidence="6" id="KW-0904">Protein phosphatase</keyword>
<dbReference type="PROSITE" id="PS00383">
    <property type="entry name" value="TYR_PHOSPHATASE_1"/>
    <property type="match status" value="1"/>
</dbReference>
<dbReference type="GO" id="GO:0005856">
    <property type="term" value="C:cytoskeleton"/>
    <property type="evidence" value="ECO:0007669"/>
    <property type="project" value="UniProtKB-SubCell"/>
</dbReference>
<dbReference type="InterPro" id="IPR020422">
    <property type="entry name" value="TYR_PHOSPHATASE_DUAL_dom"/>
</dbReference>
<sequence length="627" mass="71170">MERWSDDGSWIRNDSKLQERGRGAATGEGNVPQSVRERVKAFSAEREDNNADPSESDTSVSKLVAEYSENDNVARPNHDNPGLVAPLRSQIEKRQSVIQDRDNLTRTLESPEYKDRPEMLDLNSVVDVVLDETEDSYVDGVTTAQLEARPKSWRKMSTVGAGLHKYSFATSRHVAENLNQTYLRLNFAAPGDAALPQLRSTRTNTLRNMVAQFEHRTTPMYYTLQALLSSIHRSESVPLVVEIPRIEHPYEGLTNETCFLALVFNKVKKYESALFFINPGEEGVSKLSLRFVIPLWGDMGATTSGDGNLFISSQTNEEEFELELPSLQSMWTTMNALNNFTCLAKEHRVLQNRGRTHKWLDFYDQYLEDRGTFAGDHVNEGGAPVKIPSKFMSRHEIEADKTQGSFLTALADEEQEARIVQAMRDILSAFKDDLDNVTFKTVYTELAAVFGMDMKQMYKPLIDEKLLMVVGQMEEASEIVDGFLYLGTEWNASHKEELESKGCKYILNMSTEIGIFFPEDFNYMRREIRDNPDEDLLSHLDPAVDFITEARLVGSSILVHCQMGVSRSASVVIAYLMKTYGLTLENAYGYAKARRNVIKPNPGFWEQLEKYEHILQKQARSILELPV</sequence>
<evidence type="ECO:0000256" key="3">
    <source>
        <dbReference type="ARBA" id="ARBA00013081"/>
    </source>
</evidence>
<dbReference type="PANTHER" id="PTHR45864">
    <property type="entry name" value="SLINGSHOT PROTEIN PHOSPHATASE HOMOLOG"/>
    <property type="match status" value="1"/>
</dbReference>
<dbReference type="InterPro" id="IPR016130">
    <property type="entry name" value="Tyr_Pase_AS"/>
</dbReference>
<dbReference type="GO" id="GO:0030837">
    <property type="term" value="P:negative regulation of actin filament polymerization"/>
    <property type="evidence" value="ECO:0007669"/>
    <property type="project" value="InterPro"/>
</dbReference>
<dbReference type="Pfam" id="PF00782">
    <property type="entry name" value="DSPc"/>
    <property type="match status" value="1"/>
</dbReference>
<comment type="subcellular location">
    <subcellularLocation>
        <location evidence="1">Cytoplasm</location>
        <location evidence="1">Cytoskeleton</location>
    </subcellularLocation>
</comment>
<accession>A0A7S3E6F0</accession>
<evidence type="ECO:0000256" key="6">
    <source>
        <dbReference type="ARBA" id="ARBA00022912"/>
    </source>
</evidence>
<keyword evidence="4" id="KW-0963">Cytoplasm</keyword>
<dbReference type="InterPro" id="IPR014876">
    <property type="entry name" value="DEK_C"/>
</dbReference>
<evidence type="ECO:0000259" key="11">
    <source>
        <dbReference type="PROSITE" id="PS50056"/>
    </source>
</evidence>
<dbReference type="EC" id="3.1.3.16" evidence="3"/>
<feature type="compositionally biased region" description="Polar residues" evidence="9">
    <location>
        <begin position="51"/>
        <end position="60"/>
    </location>
</feature>
<dbReference type="PANTHER" id="PTHR45864:SF2">
    <property type="entry name" value="PROTEIN PHOSPHATASE SLINGSHOT"/>
    <property type="match status" value="1"/>
</dbReference>
<evidence type="ECO:0000256" key="8">
    <source>
        <dbReference type="ARBA" id="ARBA00048336"/>
    </source>
</evidence>
<reference evidence="13" key="1">
    <citation type="submission" date="2021-01" db="EMBL/GenBank/DDBJ databases">
        <authorList>
            <person name="Corre E."/>
            <person name="Pelletier E."/>
            <person name="Niang G."/>
            <person name="Scheremetjew M."/>
            <person name="Finn R."/>
            <person name="Kale V."/>
            <person name="Holt S."/>
            <person name="Cochrane G."/>
            <person name="Meng A."/>
            <person name="Brown T."/>
            <person name="Cohen L."/>
        </authorList>
    </citation>
    <scope>NUCLEOTIDE SEQUENCE</scope>
    <source>
        <strain evidence="13">CCMP 769</strain>
    </source>
</reference>
<keyword evidence="7" id="KW-0206">Cytoskeleton</keyword>
<name>A0A7S3E6F0_9RHOD</name>
<gene>
    <name evidence="12" type="ORF">RMAR00112_LOCUS1441</name>
    <name evidence="13" type="ORF">RMAR00112_LOCUS1445</name>
</gene>
<dbReference type="SMART" id="SM00195">
    <property type="entry name" value="DSPc"/>
    <property type="match status" value="1"/>
</dbReference>
<evidence type="ECO:0000313" key="13">
    <source>
        <dbReference type="EMBL" id="CAE0033505.1"/>
    </source>
</evidence>
<comment type="catalytic activity">
    <reaction evidence="8">
        <text>O-phospho-L-threonyl-[protein] + H2O = L-threonyl-[protein] + phosphate</text>
        <dbReference type="Rhea" id="RHEA:47004"/>
        <dbReference type="Rhea" id="RHEA-COMP:11060"/>
        <dbReference type="Rhea" id="RHEA-COMP:11605"/>
        <dbReference type="ChEBI" id="CHEBI:15377"/>
        <dbReference type="ChEBI" id="CHEBI:30013"/>
        <dbReference type="ChEBI" id="CHEBI:43474"/>
        <dbReference type="ChEBI" id="CHEBI:61977"/>
        <dbReference type="EC" id="3.1.3.16"/>
    </reaction>
</comment>
<protein>
    <recommendedName>
        <fullName evidence="3">protein-serine/threonine phosphatase</fullName>
        <ecNumber evidence="3">3.1.3.16</ecNumber>
    </recommendedName>
</protein>
<feature type="domain" description="Tyrosine specific protein phosphatases" evidence="11">
    <location>
        <begin position="534"/>
        <end position="595"/>
    </location>
</feature>
<dbReference type="Pfam" id="PF23040">
    <property type="entry name" value="PH_SSH1-like_1st"/>
    <property type="match status" value="1"/>
</dbReference>
<proteinExistence type="inferred from homology"/>
<comment type="similarity">
    <text evidence="2">Belongs to the protein-tyrosine phosphatase family.</text>
</comment>
<dbReference type="InterPro" id="IPR000340">
    <property type="entry name" value="Dual-sp_phosphatase_cat-dom"/>
</dbReference>
<evidence type="ECO:0000256" key="1">
    <source>
        <dbReference type="ARBA" id="ARBA00004245"/>
    </source>
</evidence>
<organism evidence="13">
    <name type="scientific">Rhodosorus marinus</name>
    <dbReference type="NCBI Taxonomy" id="101924"/>
    <lineage>
        <taxon>Eukaryota</taxon>
        <taxon>Rhodophyta</taxon>
        <taxon>Stylonematophyceae</taxon>
        <taxon>Stylonematales</taxon>
        <taxon>Stylonemataceae</taxon>
        <taxon>Rhodosorus</taxon>
    </lineage>
</organism>
<dbReference type="InterPro" id="IPR029021">
    <property type="entry name" value="Prot-tyrosine_phosphatase-like"/>
</dbReference>
<evidence type="ECO:0000256" key="2">
    <source>
        <dbReference type="ARBA" id="ARBA00009580"/>
    </source>
</evidence>
<dbReference type="EMBL" id="HBHW01001745">
    <property type="protein sequence ID" value="CAE0033505.1"/>
    <property type="molecule type" value="Transcribed_RNA"/>
</dbReference>
<evidence type="ECO:0000259" key="10">
    <source>
        <dbReference type="PROSITE" id="PS50054"/>
    </source>
</evidence>
<dbReference type="PROSITE" id="PS50054">
    <property type="entry name" value="TYR_PHOSPHATASE_DUAL"/>
    <property type="match status" value="1"/>
</dbReference>
<evidence type="ECO:0000256" key="9">
    <source>
        <dbReference type="SAM" id="MobiDB-lite"/>
    </source>
</evidence>
<keyword evidence="5" id="KW-0378">Hydrolase</keyword>
<dbReference type="GO" id="GO:0003779">
    <property type="term" value="F:actin binding"/>
    <property type="evidence" value="ECO:0007669"/>
    <property type="project" value="InterPro"/>
</dbReference>
<dbReference type="FunFam" id="3.90.190.10:FF:000004">
    <property type="entry name" value="Protein phosphatase Slingshot homolog 2"/>
    <property type="match status" value="1"/>
</dbReference>
<evidence type="ECO:0000313" key="12">
    <source>
        <dbReference type="EMBL" id="CAE0033501.1"/>
    </source>
</evidence>
<evidence type="ECO:0000256" key="4">
    <source>
        <dbReference type="ARBA" id="ARBA00022490"/>
    </source>
</evidence>
<dbReference type="GO" id="GO:0004722">
    <property type="term" value="F:protein serine/threonine phosphatase activity"/>
    <property type="evidence" value="ECO:0007669"/>
    <property type="project" value="UniProtKB-EC"/>
</dbReference>
<dbReference type="InterPro" id="IPR043587">
    <property type="entry name" value="Phosphatase_SSH-like"/>
</dbReference>
<dbReference type="AlphaFoldDB" id="A0A7S3E6F0"/>
<dbReference type="EMBL" id="HBHW01001741">
    <property type="protein sequence ID" value="CAE0033501.1"/>
    <property type="molecule type" value="Transcribed_RNA"/>
</dbReference>
<evidence type="ECO:0000256" key="5">
    <source>
        <dbReference type="ARBA" id="ARBA00022801"/>
    </source>
</evidence>
<feature type="region of interest" description="Disordered" evidence="9">
    <location>
        <begin position="1"/>
        <end position="60"/>
    </location>
</feature>
<evidence type="ECO:0000256" key="7">
    <source>
        <dbReference type="ARBA" id="ARBA00023212"/>
    </source>
</evidence>
<dbReference type="Pfam" id="PF08766">
    <property type="entry name" value="DEK_C"/>
    <property type="match status" value="1"/>
</dbReference>
<feature type="compositionally biased region" description="Basic and acidic residues" evidence="9">
    <location>
        <begin position="13"/>
        <end position="22"/>
    </location>
</feature>
<feature type="compositionally biased region" description="Basic and acidic residues" evidence="9">
    <location>
        <begin position="35"/>
        <end position="49"/>
    </location>
</feature>
<dbReference type="InterPro" id="IPR043588">
    <property type="entry name" value="SSH-N"/>
</dbReference>
<dbReference type="SUPFAM" id="SSF52799">
    <property type="entry name" value="(Phosphotyrosine protein) phosphatases II"/>
    <property type="match status" value="1"/>
</dbReference>
<dbReference type="PROSITE" id="PS50056">
    <property type="entry name" value="TYR_PHOSPHATASE_2"/>
    <property type="match status" value="1"/>
</dbReference>
<dbReference type="InterPro" id="IPR000387">
    <property type="entry name" value="Tyr_Pase_dom"/>
</dbReference>
<feature type="domain" description="Tyrosine-protein phosphatase" evidence="10">
    <location>
        <begin position="475"/>
        <end position="617"/>
    </location>
</feature>